<evidence type="ECO:0000313" key="4">
    <source>
        <dbReference type="Proteomes" id="UP001500266"/>
    </source>
</evidence>
<evidence type="ECO:0000313" key="3">
    <source>
        <dbReference type="EMBL" id="GAA4128890.1"/>
    </source>
</evidence>
<reference evidence="4" key="1">
    <citation type="journal article" date="2019" name="Int. J. Syst. Evol. Microbiol.">
        <title>The Global Catalogue of Microorganisms (GCM) 10K type strain sequencing project: providing services to taxonomists for standard genome sequencing and annotation.</title>
        <authorList>
            <consortium name="The Broad Institute Genomics Platform"/>
            <consortium name="The Broad Institute Genome Sequencing Center for Infectious Disease"/>
            <person name="Wu L."/>
            <person name="Ma J."/>
        </authorList>
    </citation>
    <scope>NUCLEOTIDE SEQUENCE [LARGE SCALE GENOMIC DNA]</scope>
    <source>
        <strain evidence="4">JCM 17316</strain>
    </source>
</reference>
<dbReference type="EMBL" id="BAABDO010000004">
    <property type="protein sequence ID" value="GAA4128890.1"/>
    <property type="molecule type" value="Genomic_DNA"/>
</dbReference>
<evidence type="ECO:0000256" key="1">
    <source>
        <dbReference type="ARBA" id="ARBA00022527"/>
    </source>
</evidence>
<evidence type="ECO:0000259" key="2">
    <source>
        <dbReference type="Pfam" id="PF13581"/>
    </source>
</evidence>
<sequence length="253" mass="27081">MMSGNPLNLPHGGACAWRLSADAGCAAQARSALGSVMRTLRFPAASIDDGALAVSELATNALWHAISPYRANRSPAGHLVGPELWVWARTAPRPEFVAAVFDAVPEVTPQARPEDVSSTHGRGLGIVEALTAAWGWRRTRSRLVSPPISGKAVWFSLPLPSPWPRPPHRIPPAVAAQHLTTHLSSRGITAARCSDVTGISVVSTAALNIWVCHEAFSWTGGDGVHHRHPLIDLQETAEHVLHIFDQSQSPDST</sequence>
<feature type="domain" description="Histidine kinase/HSP90-like ATPase" evidence="2">
    <location>
        <begin position="20"/>
        <end position="136"/>
    </location>
</feature>
<dbReference type="Gene3D" id="3.30.565.10">
    <property type="entry name" value="Histidine kinase-like ATPase, C-terminal domain"/>
    <property type="match status" value="1"/>
</dbReference>
<dbReference type="CDD" id="cd16936">
    <property type="entry name" value="HATPase_RsbW-like"/>
    <property type="match status" value="1"/>
</dbReference>
<dbReference type="InterPro" id="IPR003594">
    <property type="entry name" value="HATPase_dom"/>
</dbReference>
<dbReference type="PANTHER" id="PTHR35526:SF3">
    <property type="entry name" value="ANTI-SIGMA-F FACTOR RSBW"/>
    <property type="match status" value="1"/>
</dbReference>
<keyword evidence="4" id="KW-1185">Reference proteome</keyword>
<gene>
    <name evidence="3" type="ORF">GCM10022416_04960</name>
</gene>
<dbReference type="Proteomes" id="UP001500266">
    <property type="component" value="Unassembled WGS sequence"/>
</dbReference>
<dbReference type="PANTHER" id="PTHR35526">
    <property type="entry name" value="ANTI-SIGMA-F FACTOR RSBW-RELATED"/>
    <property type="match status" value="1"/>
</dbReference>
<keyword evidence="1" id="KW-0418">Kinase</keyword>
<proteinExistence type="predicted"/>
<organism evidence="3 4">
    <name type="scientific">Actinomadura keratinilytica</name>
    <dbReference type="NCBI Taxonomy" id="547461"/>
    <lineage>
        <taxon>Bacteria</taxon>
        <taxon>Bacillati</taxon>
        <taxon>Actinomycetota</taxon>
        <taxon>Actinomycetes</taxon>
        <taxon>Streptosporangiales</taxon>
        <taxon>Thermomonosporaceae</taxon>
        <taxon>Actinomadura</taxon>
    </lineage>
</organism>
<dbReference type="InterPro" id="IPR036890">
    <property type="entry name" value="HATPase_C_sf"/>
</dbReference>
<accession>A0ABP7Y133</accession>
<comment type="caution">
    <text evidence="3">The sequence shown here is derived from an EMBL/GenBank/DDBJ whole genome shotgun (WGS) entry which is preliminary data.</text>
</comment>
<name>A0ABP7Y133_9ACTN</name>
<dbReference type="Pfam" id="PF13581">
    <property type="entry name" value="HATPase_c_2"/>
    <property type="match status" value="1"/>
</dbReference>
<keyword evidence="1" id="KW-0808">Transferase</keyword>
<dbReference type="InterPro" id="IPR050267">
    <property type="entry name" value="Anti-sigma-factor_SerPK"/>
</dbReference>
<protein>
    <recommendedName>
        <fullName evidence="2">Histidine kinase/HSP90-like ATPase domain-containing protein</fullName>
    </recommendedName>
</protein>
<keyword evidence="1" id="KW-0723">Serine/threonine-protein kinase</keyword>